<protein>
    <submittedName>
        <fullName evidence="2">Nuclear receptor 2C2-associated protein</fullName>
    </submittedName>
</protein>
<dbReference type="InterPro" id="IPR008979">
    <property type="entry name" value="Galactose-bd-like_sf"/>
</dbReference>
<keyword evidence="2" id="KW-0675">Receptor</keyword>
<organism evidence="1 2">
    <name type="scientific">Gekko japonicus</name>
    <name type="common">Schlegel's Japanese gecko</name>
    <dbReference type="NCBI Taxonomy" id="146911"/>
    <lineage>
        <taxon>Eukaryota</taxon>
        <taxon>Metazoa</taxon>
        <taxon>Chordata</taxon>
        <taxon>Craniata</taxon>
        <taxon>Vertebrata</taxon>
        <taxon>Euteleostomi</taxon>
        <taxon>Lepidosauria</taxon>
        <taxon>Squamata</taxon>
        <taxon>Bifurcata</taxon>
        <taxon>Gekkota</taxon>
        <taxon>Gekkonidae</taxon>
        <taxon>Gekkoninae</taxon>
        <taxon>Gekko</taxon>
    </lineage>
</organism>
<keyword evidence="1" id="KW-1185">Reference proteome</keyword>
<accession>A0ABM1LD22</accession>
<evidence type="ECO:0000313" key="2">
    <source>
        <dbReference type="RefSeq" id="XP_015283859.1"/>
    </source>
</evidence>
<reference evidence="2" key="1">
    <citation type="submission" date="2025-08" db="UniProtKB">
        <authorList>
            <consortium name="RefSeq"/>
        </authorList>
    </citation>
    <scope>IDENTIFICATION</scope>
</reference>
<dbReference type="Pfam" id="PF22633">
    <property type="entry name" value="F5_F8_type_C_2"/>
    <property type="match status" value="1"/>
</dbReference>
<dbReference type="Proteomes" id="UP000694871">
    <property type="component" value="Unplaced"/>
</dbReference>
<proteinExistence type="predicted"/>
<dbReference type="Gene3D" id="2.60.120.260">
    <property type="entry name" value="Galactose-binding domain-like"/>
    <property type="match status" value="1"/>
</dbReference>
<dbReference type="RefSeq" id="XP_015283859.1">
    <property type="nucleotide sequence ID" value="XM_015428373.1"/>
</dbReference>
<evidence type="ECO:0000313" key="1">
    <source>
        <dbReference type="Proteomes" id="UP000694871"/>
    </source>
</evidence>
<gene>
    <name evidence="2" type="primary">NR2C2AP</name>
</gene>
<name>A0ABM1LD22_GEKJA</name>
<sequence>MAALSVVCPQTVSRVSSVLNREVKQFGKKYMFDGNAETCWNSDQGSIQWLTLEFPHTVKVSQVQIQFQGGFASRKCTLYGCSRGEELSQIAEVYPEDSNSLQSFSLPEALLDKLKITFEDSTDFFGRIVVYHLDVLGGKL</sequence>
<dbReference type="SUPFAM" id="SSF49785">
    <property type="entry name" value="Galactose-binding domain-like"/>
    <property type="match status" value="1"/>
</dbReference>
<dbReference type="GeneID" id="107124870"/>